<feature type="zinc finger region" description="C3H1-type" evidence="9">
    <location>
        <begin position="21"/>
        <end position="48"/>
    </location>
</feature>
<feature type="domain" description="C3H1-type" evidence="11">
    <location>
        <begin position="51"/>
        <end position="77"/>
    </location>
</feature>
<evidence type="ECO:0000313" key="13">
    <source>
        <dbReference type="Proteomes" id="UP000472270"/>
    </source>
</evidence>
<dbReference type="PANTHER" id="PTHR11224">
    <property type="entry name" value="MAKORIN-RELATED"/>
    <property type="match status" value="1"/>
</dbReference>
<dbReference type="EC" id="2.3.2.27" evidence="3"/>
<evidence type="ECO:0000256" key="6">
    <source>
        <dbReference type="ARBA" id="ARBA00022771"/>
    </source>
</evidence>
<dbReference type="Ensembl" id="ENSSRHT00000051571.1">
    <property type="protein sequence ID" value="ENSSRHP00000050157.1"/>
    <property type="gene ID" value="ENSSRHG00000025252.1"/>
</dbReference>
<name>A0A673J8R9_9TELE</name>
<sequence length="173" mass="18432">ENAMAEAAAASTAAPAVIGGWTKHVPCRYFMHGLCKEGDNCRYLHDLSSCKPTMICKFFQKGCCAFGDRCRYEHTKPAKQDEVPSSKPPVPLTAAPLAGTPEPVSDGPGGTTDAQEKPQGLGAVDWVNAAEFVPGQPYCGRGECSRERCSVVIAKTICENTVPADKPSIRCTI</sequence>
<dbReference type="PANTHER" id="PTHR11224:SF37">
    <property type="entry name" value="E3 UBIQUITIN-PROTEIN LIGASE MAKORIN-1"/>
    <property type="match status" value="1"/>
</dbReference>
<keyword evidence="5" id="KW-0677">Repeat</keyword>
<feature type="domain" description="C3H1-type" evidence="11">
    <location>
        <begin position="21"/>
        <end position="48"/>
    </location>
</feature>
<evidence type="ECO:0000256" key="3">
    <source>
        <dbReference type="ARBA" id="ARBA00012483"/>
    </source>
</evidence>
<evidence type="ECO:0000313" key="12">
    <source>
        <dbReference type="Ensembl" id="ENSSRHP00000050157.1"/>
    </source>
</evidence>
<feature type="zinc finger region" description="C3H1-type" evidence="9">
    <location>
        <begin position="51"/>
        <end position="77"/>
    </location>
</feature>
<dbReference type="GO" id="GO:0061630">
    <property type="term" value="F:ubiquitin protein ligase activity"/>
    <property type="evidence" value="ECO:0007669"/>
    <property type="project" value="UniProtKB-EC"/>
</dbReference>
<dbReference type="InterPro" id="IPR000571">
    <property type="entry name" value="Znf_CCCH"/>
</dbReference>
<evidence type="ECO:0000256" key="2">
    <source>
        <dbReference type="ARBA" id="ARBA00004906"/>
    </source>
</evidence>
<comment type="pathway">
    <text evidence="2">Protein modification; protein ubiquitination.</text>
</comment>
<dbReference type="Pfam" id="PF18044">
    <property type="entry name" value="zf-CCCH_4"/>
    <property type="match status" value="2"/>
</dbReference>
<dbReference type="SMART" id="SM00356">
    <property type="entry name" value="ZnF_C3H1"/>
    <property type="match status" value="2"/>
</dbReference>
<evidence type="ECO:0000259" key="11">
    <source>
        <dbReference type="PROSITE" id="PS50103"/>
    </source>
</evidence>
<dbReference type="InterPro" id="IPR036855">
    <property type="entry name" value="Znf_CCCH_sf"/>
</dbReference>
<evidence type="ECO:0000256" key="8">
    <source>
        <dbReference type="ARBA" id="ARBA00022833"/>
    </source>
</evidence>
<reference evidence="12" key="2">
    <citation type="submission" date="2025-09" db="UniProtKB">
        <authorList>
            <consortium name="Ensembl"/>
        </authorList>
    </citation>
    <scope>IDENTIFICATION</scope>
</reference>
<reference evidence="12" key="1">
    <citation type="submission" date="2025-08" db="UniProtKB">
        <authorList>
            <consortium name="Ensembl"/>
        </authorList>
    </citation>
    <scope>IDENTIFICATION</scope>
</reference>
<dbReference type="Proteomes" id="UP000472270">
    <property type="component" value="Unassembled WGS sequence"/>
</dbReference>
<gene>
    <name evidence="12" type="primary">LOC107715480</name>
</gene>
<evidence type="ECO:0000256" key="7">
    <source>
        <dbReference type="ARBA" id="ARBA00022786"/>
    </source>
</evidence>
<dbReference type="InterPro" id="IPR041367">
    <property type="entry name" value="Znf-CCCH_4"/>
</dbReference>
<evidence type="ECO:0000256" key="5">
    <source>
        <dbReference type="ARBA" id="ARBA00022737"/>
    </source>
</evidence>
<evidence type="ECO:0000256" key="9">
    <source>
        <dbReference type="PROSITE-ProRule" id="PRU00723"/>
    </source>
</evidence>
<dbReference type="Gene3D" id="4.10.1000.10">
    <property type="entry name" value="Zinc finger, CCCH-type"/>
    <property type="match status" value="2"/>
</dbReference>
<keyword evidence="13" id="KW-1185">Reference proteome</keyword>
<keyword evidence="8 9" id="KW-0862">Zinc</keyword>
<dbReference type="InterPro" id="IPR045072">
    <property type="entry name" value="MKRN-like"/>
</dbReference>
<organism evidence="12 13">
    <name type="scientific">Sinocyclocheilus rhinocerous</name>
    <dbReference type="NCBI Taxonomy" id="307959"/>
    <lineage>
        <taxon>Eukaryota</taxon>
        <taxon>Metazoa</taxon>
        <taxon>Chordata</taxon>
        <taxon>Craniata</taxon>
        <taxon>Vertebrata</taxon>
        <taxon>Euteleostomi</taxon>
        <taxon>Actinopterygii</taxon>
        <taxon>Neopterygii</taxon>
        <taxon>Teleostei</taxon>
        <taxon>Ostariophysi</taxon>
        <taxon>Cypriniformes</taxon>
        <taxon>Cyprinidae</taxon>
        <taxon>Cyprininae</taxon>
        <taxon>Sinocyclocheilus</taxon>
    </lineage>
</organism>
<evidence type="ECO:0000256" key="10">
    <source>
        <dbReference type="SAM" id="MobiDB-lite"/>
    </source>
</evidence>
<feature type="region of interest" description="Disordered" evidence="10">
    <location>
        <begin position="76"/>
        <end position="117"/>
    </location>
</feature>
<dbReference type="UniPathway" id="UPA00143"/>
<evidence type="ECO:0000256" key="4">
    <source>
        <dbReference type="ARBA" id="ARBA00022723"/>
    </source>
</evidence>
<dbReference type="GO" id="GO:0008270">
    <property type="term" value="F:zinc ion binding"/>
    <property type="evidence" value="ECO:0007669"/>
    <property type="project" value="UniProtKB-KW"/>
</dbReference>
<dbReference type="GO" id="GO:0000209">
    <property type="term" value="P:protein polyubiquitination"/>
    <property type="evidence" value="ECO:0007669"/>
    <property type="project" value="InterPro"/>
</dbReference>
<dbReference type="AlphaFoldDB" id="A0A673J8R9"/>
<keyword evidence="7" id="KW-0833">Ubl conjugation pathway</keyword>
<dbReference type="SUPFAM" id="SSF90229">
    <property type="entry name" value="CCCH zinc finger"/>
    <property type="match status" value="2"/>
</dbReference>
<keyword evidence="4 9" id="KW-0479">Metal-binding</keyword>
<proteinExistence type="predicted"/>
<evidence type="ECO:0000256" key="1">
    <source>
        <dbReference type="ARBA" id="ARBA00000900"/>
    </source>
</evidence>
<dbReference type="PROSITE" id="PS50103">
    <property type="entry name" value="ZF_C3H1"/>
    <property type="match status" value="2"/>
</dbReference>
<keyword evidence="6 9" id="KW-0863">Zinc-finger</keyword>
<comment type="catalytic activity">
    <reaction evidence="1">
        <text>S-ubiquitinyl-[E2 ubiquitin-conjugating enzyme]-L-cysteine + [acceptor protein]-L-lysine = [E2 ubiquitin-conjugating enzyme]-L-cysteine + N(6)-ubiquitinyl-[acceptor protein]-L-lysine.</text>
        <dbReference type="EC" id="2.3.2.27"/>
    </reaction>
</comment>
<accession>A0A673J8R9</accession>
<protein>
    <recommendedName>
        <fullName evidence="3">RING-type E3 ubiquitin transferase</fullName>
        <ecNumber evidence="3">2.3.2.27</ecNumber>
    </recommendedName>
</protein>